<dbReference type="EMBL" id="FNHE01000007">
    <property type="protein sequence ID" value="SDM65448.1"/>
    <property type="molecule type" value="Genomic_DNA"/>
</dbReference>
<evidence type="ECO:0000256" key="3">
    <source>
        <dbReference type="SAM" id="MobiDB-lite"/>
    </source>
</evidence>
<sequence length="195" mass="20768">MRTSSSSQAGARNARSATVPELSTPPLWDAPGVAGVAAVRVASAADLREVPAVEEAADELFRQRGVLDLPVAAPADLRARAWRVLVVGRPVVGFAVLERVDGDVHLEQLSVHPSAMRRGLGAALLSASVDEARAAGARRVTLLTYADVPWNAPWYARHGWQVTDDLGPELEALAGHEVELGLTRHGRRVAMARPV</sequence>
<evidence type="ECO:0000256" key="1">
    <source>
        <dbReference type="ARBA" id="ARBA00022679"/>
    </source>
</evidence>
<organism evidence="5 6">
    <name type="scientific">Geodermatophilus siccatus</name>
    <dbReference type="NCBI Taxonomy" id="1137991"/>
    <lineage>
        <taxon>Bacteria</taxon>
        <taxon>Bacillati</taxon>
        <taxon>Actinomycetota</taxon>
        <taxon>Actinomycetes</taxon>
        <taxon>Geodermatophilales</taxon>
        <taxon>Geodermatophilaceae</taxon>
        <taxon>Geodermatophilus</taxon>
    </lineage>
</organism>
<name>A0A1G9UZY5_9ACTN</name>
<gene>
    <name evidence="5" type="ORF">SAMN05660642_03022</name>
</gene>
<dbReference type="STRING" id="1137991.SAMN05660642_03022"/>
<dbReference type="InterPro" id="IPR050832">
    <property type="entry name" value="Bact_Acetyltransf"/>
</dbReference>
<keyword evidence="2" id="KW-0012">Acyltransferase</keyword>
<dbReference type="Proteomes" id="UP000198680">
    <property type="component" value="Unassembled WGS sequence"/>
</dbReference>
<dbReference type="InterPro" id="IPR016181">
    <property type="entry name" value="Acyl_CoA_acyltransferase"/>
</dbReference>
<evidence type="ECO:0000313" key="5">
    <source>
        <dbReference type="EMBL" id="SDM65448.1"/>
    </source>
</evidence>
<dbReference type="PROSITE" id="PS51186">
    <property type="entry name" value="GNAT"/>
    <property type="match status" value="1"/>
</dbReference>
<feature type="domain" description="N-acetyltransferase" evidence="4">
    <location>
        <begin position="37"/>
        <end position="185"/>
    </location>
</feature>
<dbReference type="PANTHER" id="PTHR43877">
    <property type="entry name" value="AMINOALKYLPHOSPHONATE N-ACETYLTRANSFERASE-RELATED-RELATED"/>
    <property type="match status" value="1"/>
</dbReference>
<feature type="compositionally biased region" description="Polar residues" evidence="3">
    <location>
        <begin position="1"/>
        <end position="10"/>
    </location>
</feature>
<reference evidence="6" key="1">
    <citation type="submission" date="2016-10" db="EMBL/GenBank/DDBJ databases">
        <authorList>
            <person name="Varghese N."/>
            <person name="Submissions S."/>
        </authorList>
    </citation>
    <scope>NUCLEOTIDE SEQUENCE [LARGE SCALE GENOMIC DNA]</scope>
    <source>
        <strain evidence="6">DSM 45419</strain>
    </source>
</reference>
<dbReference type="GO" id="GO:0016747">
    <property type="term" value="F:acyltransferase activity, transferring groups other than amino-acyl groups"/>
    <property type="evidence" value="ECO:0007669"/>
    <property type="project" value="InterPro"/>
</dbReference>
<dbReference type="CDD" id="cd04301">
    <property type="entry name" value="NAT_SF"/>
    <property type="match status" value="1"/>
</dbReference>
<dbReference type="InterPro" id="IPR000182">
    <property type="entry name" value="GNAT_dom"/>
</dbReference>
<accession>A0A1G9UZY5</accession>
<dbReference type="Pfam" id="PF00583">
    <property type="entry name" value="Acetyltransf_1"/>
    <property type="match status" value="1"/>
</dbReference>
<proteinExistence type="predicted"/>
<keyword evidence="1 5" id="KW-0808">Transferase</keyword>
<dbReference type="AlphaFoldDB" id="A0A1G9UZY5"/>
<feature type="region of interest" description="Disordered" evidence="3">
    <location>
        <begin position="1"/>
        <end position="24"/>
    </location>
</feature>
<evidence type="ECO:0000313" key="6">
    <source>
        <dbReference type="Proteomes" id="UP000198680"/>
    </source>
</evidence>
<evidence type="ECO:0000259" key="4">
    <source>
        <dbReference type="PROSITE" id="PS51186"/>
    </source>
</evidence>
<dbReference type="Gene3D" id="3.40.630.30">
    <property type="match status" value="1"/>
</dbReference>
<evidence type="ECO:0000256" key="2">
    <source>
        <dbReference type="ARBA" id="ARBA00023315"/>
    </source>
</evidence>
<dbReference type="SUPFAM" id="SSF55729">
    <property type="entry name" value="Acyl-CoA N-acyltransferases (Nat)"/>
    <property type="match status" value="1"/>
</dbReference>
<keyword evidence="6" id="KW-1185">Reference proteome</keyword>
<protein>
    <submittedName>
        <fullName evidence="5">Acetyltransferase (GNAT) domain-containing protein</fullName>
    </submittedName>
</protein>